<keyword evidence="5" id="KW-1185">Reference proteome</keyword>
<evidence type="ECO:0000256" key="1">
    <source>
        <dbReference type="ARBA" id="ARBA00023224"/>
    </source>
</evidence>
<dbReference type="SMART" id="SM00283">
    <property type="entry name" value="MA"/>
    <property type="match status" value="1"/>
</dbReference>
<dbReference type="PROSITE" id="PS50111">
    <property type="entry name" value="CHEMOTAXIS_TRANSDUC_2"/>
    <property type="match status" value="1"/>
</dbReference>
<accession>A0A975GBZ7</accession>
<dbReference type="Pfam" id="PF00015">
    <property type="entry name" value="MCPsignal"/>
    <property type="match status" value="1"/>
</dbReference>
<dbReference type="GO" id="GO:0007165">
    <property type="term" value="P:signal transduction"/>
    <property type="evidence" value="ECO:0007669"/>
    <property type="project" value="UniProtKB-KW"/>
</dbReference>
<dbReference type="GO" id="GO:0016020">
    <property type="term" value="C:membrane"/>
    <property type="evidence" value="ECO:0007669"/>
    <property type="project" value="InterPro"/>
</dbReference>
<keyword evidence="1 2" id="KW-0807">Transducer</keyword>
<dbReference type="PANTHER" id="PTHR32089:SF112">
    <property type="entry name" value="LYSOZYME-LIKE PROTEIN-RELATED"/>
    <property type="match status" value="1"/>
</dbReference>
<dbReference type="PANTHER" id="PTHR32089">
    <property type="entry name" value="METHYL-ACCEPTING CHEMOTAXIS PROTEIN MCPB"/>
    <property type="match status" value="1"/>
</dbReference>
<evidence type="ECO:0000256" key="2">
    <source>
        <dbReference type="PROSITE-ProRule" id="PRU00284"/>
    </source>
</evidence>
<evidence type="ECO:0000259" key="3">
    <source>
        <dbReference type="PROSITE" id="PS50111"/>
    </source>
</evidence>
<evidence type="ECO:0000313" key="5">
    <source>
        <dbReference type="Proteomes" id="UP000671852"/>
    </source>
</evidence>
<dbReference type="SUPFAM" id="SSF58104">
    <property type="entry name" value="Methyl-accepting chemotaxis protein (MCP) signaling domain"/>
    <property type="match status" value="1"/>
</dbReference>
<feature type="domain" description="Methyl-accepting transducer" evidence="3">
    <location>
        <begin position="41"/>
        <end position="273"/>
    </location>
</feature>
<reference evidence="4" key="2">
    <citation type="submission" date="2021-04" db="EMBL/GenBank/DDBJ databases">
        <title>Isolation and characterization of a novel species of the genus Sulfurimonas.</title>
        <authorList>
            <person name="Fukui M."/>
        </authorList>
    </citation>
    <scope>NUCLEOTIDE SEQUENCE</scope>
    <source>
        <strain evidence="4">H1576</strain>
    </source>
</reference>
<dbReference type="AlphaFoldDB" id="A0A975GBZ7"/>
<dbReference type="InterPro" id="IPR004089">
    <property type="entry name" value="MCPsignal_dom"/>
</dbReference>
<dbReference type="KEGG" id="saqt:GJV85_02270"/>
<gene>
    <name evidence="4" type="ORF">GJV85_02270</name>
</gene>
<reference evidence="4" key="1">
    <citation type="submission" date="2019-11" db="EMBL/GenBank/DDBJ databases">
        <authorList>
            <person name="Kojima H."/>
        </authorList>
    </citation>
    <scope>NUCLEOTIDE SEQUENCE</scope>
    <source>
        <strain evidence="4">H1576</strain>
    </source>
</reference>
<proteinExistence type="predicted"/>
<name>A0A975GBZ7_9BACT</name>
<organism evidence="4 5">
    <name type="scientific">Sulfurimonas aquatica</name>
    <dbReference type="NCBI Taxonomy" id="2672570"/>
    <lineage>
        <taxon>Bacteria</taxon>
        <taxon>Pseudomonadati</taxon>
        <taxon>Campylobacterota</taxon>
        <taxon>Epsilonproteobacteria</taxon>
        <taxon>Campylobacterales</taxon>
        <taxon>Sulfurimonadaceae</taxon>
        <taxon>Sulfurimonas</taxon>
    </lineage>
</organism>
<dbReference type="Gene3D" id="1.10.287.950">
    <property type="entry name" value="Methyl-accepting chemotaxis protein"/>
    <property type="match status" value="1"/>
</dbReference>
<dbReference type="Proteomes" id="UP000671852">
    <property type="component" value="Chromosome"/>
</dbReference>
<evidence type="ECO:0000313" key="4">
    <source>
        <dbReference type="EMBL" id="QSZ40987.1"/>
    </source>
</evidence>
<sequence length="295" mass="32820">MLFGIKLQEDEEIVKKEQMRKLQEQAKLLEQILQLNSLDIATTIFTNAQKVNDASKNRLLSIEVTKKMVDSFIAQSIEIQSITKNSEEIADKTLDSTNQSREHINKLSQNLEKNHELTSEFQEQVSELYGKIRGINSLVDSIKDIADQTNLLALNAAIEAARAGEHGRGFAVVADEVRKLADSTNKSADQVQQEMNIIMGISNDVLERQDGMAEAIQSSVVLAEDTVDILDELGKNAVQNKEEVAVALISIQKQLQDSQVIKDNMNSLVDDTKHSIDGSKKNIALSQELISNLEY</sequence>
<dbReference type="EMBL" id="CP046072">
    <property type="protein sequence ID" value="QSZ40987.1"/>
    <property type="molecule type" value="Genomic_DNA"/>
</dbReference>
<protein>
    <submittedName>
        <fullName evidence="4">Chemotaxis protein</fullName>
    </submittedName>
</protein>